<name>A0A2T2N6X9_CORCC</name>
<evidence type="ECO:0000313" key="9">
    <source>
        <dbReference type="EMBL" id="PSN61159.1"/>
    </source>
</evidence>
<keyword evidence="3" id="KW-0949">S-adenosyl-L-methionine</keyword>
<dbReference type="GO" id="GO:0051539">
    <property type="term" value="F:4 iron, 4 sulfur cluster binding"/>
    <property type="evidence" value="ECO:0007669"/>
    <property type="project" value="UniProtKB-KW"/>
</dbReference>
<dbReference type="SUPFAM" id="SSF102114">
    <property type="entry name" value="Radical SAM enzymes"/>
    <property type="match status" value="1"/>
</dbReference>
<sequence>MCTTPALPTLPSQARLGLPPYKDVSEDTFTNYNWQIRNTLKKPRDLYDFLEAVLPQHLQPSQNPLFAAIRTKQDFIDNVAAGIAKASMETRITPQVLSRIDWENALEDPIRKQFIPLACGIPPNHPKLMLDSLGEERDTKVPGLIQRYPGRALFLALSTCPVYCRFCTRSYAVGGNTTAVSKKPQKPSRMRWEIAFDHIERDASIKDVVVSGGDAYHLQPEHLRLIGERLLRIDHIKRIRFASKGLAVAPCRITDDDPWTQTLIDISNQGRRAGKQVCLHTHFNSPREITWVTEVATRRLFLNGVTMRNQTVLLKGVNDDKRVMEELIQKLADMNVEPYYIYQCDLVPNVEDLRTPLKTIIDLDKYIRGRVSGFMMPSFVVDLPGGGGKRLVSTFEECIEEEGQKAYRFSAPGLPGKEKEPFYYYDPLESPAEACCKNDRPP</sequence>
<evidence type="ECO:0000256" key="1">
    <source>
        <dbReference type="ARBA" id="ARBA00001933"/>
    </source>
</evidence>
<dbReference type="SFLD" id="SFLDS00029">
    <property type="entry name" value="Radical_SAM"/>
    <property type="match status" value="1"/>
</dbReference>
<evidence type="ECO:0000256" key="2">
    <source>
        <dbReference type="ARBA" id="ARBA00022485"/>
    </source>
</evidence>
<evidence type="ECO:0000256" key="3">
    <source>
        <dbReference type="ARBA" id="ARBA00022691"/>
    </source>
</evidence>
<dbReference type="SFLD" id="SFLDG01070">
    <property type="entry name" value="PLP-dependent"/>
    <property type="match status" value="1"/>
</dbReference>
<keyword evidence="6" id="KW-0408">Iron</keyword>
<evidence type="ECO:0000256" key="7">
    <source>
        <dbReference type="ARBA" id="ARBA00023014"/>
    </source>
</evidence>
<feature type="domain" description="Radical SAM core" evidence="8">
    <location>
        <begin position="147"/>
        <end position="384"/>
    </location>
</feature>
<dbReference type="AlphaFoldDB" id="A0A2T2N6X9"/>
<dbReference type="OrthoDB" id="5396721at2759"/>
<keyword evidence="2" id="KW-0004">4Fe-4S</keyword>
<dbReference type="PANTHER" id="PTHR30538:SF0">
    <property type="entry name" value="L-LYSINE 2,3-AMINOMUTASE AQ_1632-RELATED"/>
    <property type="match status" value="1"/>
</dbReference>
<evidence type="ECO:0000313" key="10">
    <source>
        <dbReference type="Proteomes" id="UP000240883"/>
    </source>
</evidence>
<dbReference type="GO" id="GO:0003824">
    <property type="term" value="F:catalytic activity"/>
    <property type="evidence" value="ECO:0007669"/>
    <property type="project" value="InterPro"/>
</dbReference>
<evidence type="ECO:0000256" key="4">
    <source>
        <dbReference type="ARBA" id="ARBA00022723"/>
    </source>
</evidence>
<evidence type="ECO:0000256" key="6">
    <source>
        <dbReference type="ARBA" id="ARBA00023004"/>
    </source>
</evidence>
<comment type="cofactor">
    <cofactor evidence="1">
        <name>pyridoxal 5'-phosphate</name>
        <dbReference type="ChEBI" id="CHEBI:597326"/>
    </cofactor>
</comment>
<dbReference type="Proteomes" id="UP000240883">
    <property type="component" value="Unassembled WGS sequence"/>
</dbReference>
<dbReference type="InterPro" id="IPR058240">
    <property type="entry name" value="rSAM_sf"/>
</dbReference>
<evidence type="ECO:0000256" key="5">
    <source>
        <dbReference type="ARBA" id="ARBA00022898"/>
    </source>
</evidence>
<keyword evidence="10" id="KW-1185">Reference proteome</keyword>
<dbReference type="STRING" id="1448308.A0A2T2N6X9"/>
<dbReference type="EMBL" id="KZ678145">
    <property type="protein sequence ID" value="PSN61159.1"/>
    <property type="molecule type" value="Genomic_DNA"/>
</dbReference>
<dbReference type="InterPro" id="IPR003739">
    <property type="entry name" value="Lys_aminomutase/Glu_NH3_mut"/>
</dbReference>
<dbReference type="Gene3D" id="3.20.20.70">
    <property type="entry name" value="Aldolase class I"/>
    <property type="match status" value="1"/>
</dbReference>
<proteinExistence type="predicted"/>
<dbReference type="PANTHER" id="PTHR30538">
    <property type="entry name" value="LYSINE 2,3-AMINOMUTASE-RELATED"/>
    <property type="match status" value="1"/>
</dbReference>
<gene>
    <name evidence="9" type="ORF">BS50DRAFT_613626</name>
</gene>
<dbReference type="PROSITE" id="PS51918">
    <property type="entry name" value="RADICAL_SAM"/>
    <property type="match status" value="1"/>
</dbReference>
<keyword evidence="4" id="KW-0479">Metal-binding</keyword>
<dbReference type="InterPro" id="IPR007197">
    <property type="entry name" value="rSAM"/>
</dbReference>
<dbReference type="NCBIfam" id="TIGR00238">
    <property type="entry name" value="KamA family radical SAM protein"/>
    <property type="match status" value="1"/>
</dbReference>
<organism evidence="9 10">
    <name type="scientific">Corynespora cassiicola Philippines</name>
    <dbReference type="NCBI Taxonomy" id="1448308"/>
    <lineage>
        <taxon>Eukaryota</taxon>
        <taxon>Fungi</taxon>
        <taxon>Dikarya</taxon>
        <taxon>Ascomycota</taxon>
        <taxon>Pezizomycotina</taxon>
        <taxon>Dothideomycetes</taxon>
        <taxon>Pleosporomycetidae</taxon>
        <taxon>Pleosporales</taxon>
        <taxon>Corynesporascaceae</taxon>
        <taxon>Corynespora</taxon>
    </lineage>
</organism>
<evidence type="ECO:0000259" key="8">
    <source>
        <dbReference type="PROSITE" id="PS51918"/>
    </source>
</evidence>
<reference evidence="9 10" key="1">
    <citation type="journal article" date="2018" name="Front. Microbiol.">
        <title>Genome-Wide Analysis of Corynespora cassiicola Leaf Fall Disease Putative Effectors.</title>
        <authorList>
            <person name="Lopez D."/>
            <person name="Ribeiro S."/>
            <person name="Label P."/>
            <person name="Fumanal B."/>
            <person name="Venisse J.S."/>
            <person name="Kohler A."/>
            <person name="de Oliveira R.R."/>
            <person name="Labutti K."/>
            <person name="Lipzen A."/>
            <person name="Lail K."/>
            <person name="Bauer D."/>
            <person name="Ohm R.A."/>
            <person name="Barry K.W."/>
            <person name="Spatafora J."/>
            <person name="Grigoriev I.V."/>
            <person name="Martin F.M."/>
            <person name="Pujade-Renaud V."/>
        </authorList>
    </citation>
    <scope>NUCLEOTIDE SEQUENCE [LARGE SCALE GENOMIC DNA]</scope>
    <source>
        <strain evidence="9 10">Philippines</strain>
    </source>
</reference>
<keyword evidence="7" id="KW-0411">Iron-sulfur</keyword>
<keyword evidence="5" id="KW-0663">Pyridoxal phosphate</keyword>
<dbReference type="InterPro" id="IPR013785">
    <property type="entry name" value="Aldolase_TIM"/>
</dbReference>
<dbReference type="GO" id="GO:0046872">
    <property type="term" value="F:metal ion binding"/>
    <property type="evidence" value="ECO:0007669"/>
    <property type="project" value="UniProtKB-KW"/>
</dbReference>
<protein>
    <submittedName>
        <fullName evidence="9">Kama family protein</fullName>
    </submittedName>
</protein>
<accession>A0A2T2N6X9</accession>